<evidence type="ECO:0000313" key="1">
    <source>
        <dbReference type="EMBL" id="GBM84782.1"/>
    </source>
</evidence>
<proteinExistence type="predicted"/>
<name>A0A4Y2J6A4_ARAVE</name>
<dbReference type="Proteomes" id="UP000499080">
    <property type="component" value="Unassembled WGS sequence"/>
</dbReference>
<reference evidence="1 2" key="1">
    <citation type="journal article" date="2019" name="Sci. Rep.">
        <title>Orb-weaving spider Araneus ventricosus genome elucidates the spidroin gene catalogue.</title>
        <authorList>
            <person name="Kono N."/>
            <person name="Nakamura H."/>
            <person name="Ohtoshi R."/>
            <person name="Moran D.A.P."/>
            <person name="Shinohara A."/>
            <person name="Yoshida Y."/>
            <person name="Fujiwara M."/>
            <person name="Mori M."/>
            <person name="Tomita M."/>
            <person name="Arakawa K."/>
        </authorList>
    </citation>
    <scope>NUCLEOTIDE SEQUENCE [LARGE SCALE GENOMIC DNA]</scope>
</reference>
<protein>
    <recommendedName>
        <fullName evidence="3">Mos1 transposase HTH domain-containing protein</fullName>
    </recommendedName>
</protein>
<evidence type="ECO:0000313" key="2">
    <source>
        <dbReference type="Proteomes" id="UP000499080"/>
    </source>
</evidence>
<gene>
    <name evidence="1" type="ORF">AVEN_121908_1</name>
</gene>
<dbReference type="EMBL" id="BGPR01003186">
    <property type="protein sequence ID" value="GBM84782.1"/>
    <property type="molecule type" value="Genomic_DNA"/>
</dbReference>
<sequence length="141" mass="15972">MDSSRSAQRAVIQFLRVEGEHASQIYRRMKEVYGEQRLSRCTIFRWCQLYEVGRVNVKDLPRPGQAHVVTNSATILGVDELIRQIFCSVGAQAFVRELEDCENECLPYPAISTLKPSTPFPLAGISVLMLIIYSCTIPHEL</sequence>
<evidence type="ECO:0008006" key="3">
    <source>
        <dbReference type="Google" id="ProtNLM"/>
    </source>
</evidence>
<comment type="caution">
    <text evidence="1">The sequence shown here is derived from an EMBL/GenBank/DDBJ whole genome shotgun (WGS) entry which is preliminary data.</text>
</comment>
<keyword evidence="2" id="KW-1185">Reference proteome</keyword>
<dbReference type="AlphaFoldDB" id="A0A4Y2J6A4"/>
<organism evidence="1 2">
    <name type="scientific">Araneus ventricosus</name>
    <name type="common">Orbweaver spider</name>
    <name type="synonym">Epeira ventricosa</name>
    <dbReference type="NCBI Taxonomy" id="182803"/>
    <lineage>
        <taxon>Eukaryota</taxon>
        <taxon>Metazoa</taxon>
        <taxon>Ecdysozoa</taxon>
        <taxon>Arthropoda</taxon>
        <taxon>Chelicerata</taxon>
        <taxon>Arachnida</taxon>
        <taxon>Araneae</taxon>
        <taxon>Araneomorphae</taxon>
        <taxon>Entelegynae</taxon>
        <taxon>Araneoidea</taxon>
        <taxon>Araneidae</taxon>
        <taxon>Araneus</taxon>
    </lineage>
</organism>
<accession>A0A4Y2J6A4</accession>